<feature type="domain" description="Glutaminase A N-terminal" evidence="2">
    <location>
        <begin position="101"/>
        <end position="329"/>
    </location>
</feature>
<organism evidence="3 4">
    <name type="scientific">Antrodiella citrinella</name>
    <dbReference type="NCBI Taxonomy" id="2447956"/>
    <lineage>
        <taxon>Eukaryota</taxon>
        <taxon>Fungi</taxon>
        <taxon>Dikarya</taxon>
        <taxon>Basidiomycota</taxon>
        <taxon>Agaricomycotina</taxon>
        <taxon>Agaricomycetes</taxon>
        <taxon>Polyporales</taxon>
        <taxon>Steccherinaceae</taxon>
        <taxon>Antrodiella</taxon>
    </lineage>
</organism>
<keyword evidence="1" id="KW-0732">Signal</keyword>
<dbReference type="PANTHER" id="PTHR31987:SF1">
    <property type="entry name" value="GLUTAMINASE A"/>
    <property type="match status" value="1"/>
</dbReference>
<dbReference type="Proteomes" id="UP000308730">
    <property type="component" value="Unassembled WGS sequence"/>
</dbReference>
<feature type="signal peptide" evidence="1">
    <location>
        <begin position="1"/>
        <end position="24"/>
    </location>
</feature>
<reference evidence="3 4" key="1">
    <citation type="submission" date="2019-02" db="EMBL/GenBank/DDBJ databases">
        <title>Genome sequencing of the rare red list fungi Antrodiella citrinella (Flaviporus citrinellus).</title>
        <authorList>
            <person name="Buettner E."/>
            <person name="Kellner H."/>
        </authorList>
    </citation>
    <scope>NUCLEOTIDE SEQUENCE [LARGE SCALE GENOMIC DNA]</scope>
    <source>
        <strain evidence="3 4">DSM 108506</strain>
    </source>
</reference>
<keyword evidence="4" id="KW-1185">Reference proteome</keyword>
<dbReference type="AlphaFoldDB" id="A0A4V3XEV3"/>
<protein>
    <recommendedName>
        <fullName evidence="2">Glutaminase A N-terminal domain-containing protein</fullName>
    </recommendedName>
</protein>
<evidence type="ECO:0000259" key="2">
    <source>
        <dbReference type="Pfam" id="PF17168"/>
    </source>
</evidence>
<gene>
    <name evidence="3" type="ORF">EUX98_g9520</name>
</gene>
<dbReference type="OrthoDB" id="3918848at2759"/>
<evidence type="ECO:0000313" key="3">
    <source>
        <dbReference type="EMBL" id="THH15083.1"/>
    </source>
</evidence>
<dbReference type="Pfam" id="PF17168">
    <property type="entry name" value="DUF5127"/>
    <property type="match status" value="1"/>
</dbReference>
<feature type="chain" id="PRO_5020526627" description="Glutaminase A N-terminal domain-containing protein" evidence="1">
    <location>
        <begin position="25"/>
        <end position="417"/>
    </location>
</feature>
<evidence type="ECO:0000256" key="1">
    <source>
        <dbReference type="SAM" id="SignalP"/>
    </source>
</evidence>
<dbReference type="InterPro" id="IPR033433">
    <property type="entry name" value="GtaA_N"/>
</dbReference>
<accession>A0A4V3XEV3</accession>
<proteinExistence type="predicted"/>
<dbReference type="EMBL" id="SGPM01000859">
    <property type="protein sequence ID" value="THH15083.1"/>
    <property type="molecule type" value="Genomic_DNA"/>
</dbReference>
<name>A0A4V3XEV3_9APHY</name>
<dbReference type="InterPro" id="IPR052743">
    <property type="entry name" value="Glutaminase_GtaA"/>
</dbReference>
<comment type="caution">
    <text evidence="3">The sequence shown here is derived from an EMBL/GenBank/DDBJ whole genome shotgun (WGS) entry which is preliminary data.</text>
</comment>
<dbReference type="PANTHER" id="PTHR31987">
    <property type="entry name" value="GLUTAMINASE A-RELATED"/>
    <property type="match status" value="1"/>
</dbReference>
<evidence type="ECO:0000313" key="4">
    <source>
        <dbReference type="Proteomes" id="UP000308730"/>
    </source>
</evidence>
<sequence>MAQILVLLHLALFFLSYFPAHVGSQTSFPSQIAPLAIRSPYFNCWNNVAPGKAHNWPGFWNQQGLGWVGHIRVDGQVYEWLGGGDPTFNFTTQLDLQVTPTRTIYSLQAGPHMGLNITFLTPIESDPVKQSLPFIYVYLDAHSLDGLPHDVQVYVDITAEWSSGNRSANVTWKSTKTDTSTYHQVKLQSPTPLTELADQAEDTTTYIAMRSGPSMSFTVAPEESSRSGFAAGALPNPVLETSGAINNPVWAFAIAVDLGNITQTAQSVVWSLGIVRNPTVAYRTSTGSVVDRAPYFVVQYSDVESAIDAFLLDSDDARQRAVALDTQILGDSSNTSVTCSSLVSIAARQTLGATELTVANGTDGKWNTSDVMMFMKDVGNSGYVRDIQIIAQVLTVSIEVGSTQWKRSMRLFRFSST</sequence>